<evidence type="ECO:0000313" key="6">
    <source>
        <dbReference type="EMBL" id="MEN1947511.1"/>
    </source>
</evidence>
<dbReference type="SUPFAM" id="SSF53822">
    <property type="entry name" value="Periplasmic binding protein-like I"/>
    <property type="match status" value="1"/>
</dbReference>
<dbReference type="PROSITE" id="PS50932">
    <property type="entry name" value="HTH_LACI_2"/>
    <property type="match status" value="1"/>
</dbReference>
<dbReference type="RefSeq" id="WP_342114799.1">
    <property type="nucleotide sequence ID" value="NZ_JBCAUN010000002.1"/>
</dbReference>
<organism evidence="6 7">
    <name type="scientific">Leifsonia stereocauli</name>
    <dbReference type="NCBI Taxonomy" id="3134136"/>
    <lineage>
        <taxon>Bacteria</taxon>
        <taxon>Bacillati</taxon>
        <taxon>Actinomycetota</taxon>
        <taxon>Actinomycetes</taxon>
        <taxon>Micrococcales</taxon>
        <taxon>Microbacteriaceae</taxon>
        <taxon>Leifsonia</taxon>
    </lineage>
</organism>
<evidence type="ECO:0000313" key="7">
    <source>
        <dbReference type="Proteomes" id="UP001425155"/>
    </source>
</evidence>
<feature type="domain" description="HTH lacI-type" evidence="5">
    <location>
        <begin position="18"/>
        <end position="72"/>
    </location>
</feature>
<proteinExistence type="predicted"/>
<dbReference type="InterPro" id="IPR000843">
    <property type="entry name" value="HTH_LacI"/>
</dbReference>
<dbReference type="Proteomes" id="UP001425155">
    <property type="component" value="Unassembled WGS sequence"/>
</dbReference>
<dbReference type="InterPro" id="IPR028082">
    <property type="entry name" value="Peripla_BP_I"/>
</dbReference>
<comment type="caution">
    <text evidence="6">The sequence shown here is derived from an EMBL/GenBank/DDBJ whole genome shotgun (WGS) entry which is preliminary data.</text>
</comment>
<keyword evidence="1" id="KW-0805">Transcription regulation</keyword>
<dbReference type="CDD" id="cd01392">
    <property type="entry name" value="HTH_LacI"/>
    <property type="match status" value="1"/>
</dbReference>
<evidence type="ECO:0000256" key="4">
    <source>
        <dbReference type="SAM" id="MobiDB-lite"/>
    </source>
</evidence>
<evidence type="ECO:0000256" key="1">
    <source>
        <dbReference type="ARBA" id="ARBA00023015"/>
    </source>
</evidence>
<keyword evidence="7" id="KW-1185">Reference proteome</keyword>
<evidence type="ECO:0000259" key="5">
    <source>
        <dbReference type="PROSITE" id="PS50932"/>
    </source>
</evidence>
<dbReference type="PANTHER" id="PTHR30146:SF153">
    <property type="entry name" value="LACTOSE OPERON REPRESSOR"/>
    <property type="match status" value="1"/>
</dbReference>
<evidence type="ECO:0000256" key="2">
    <source>
        <dbReference type="ARBA" id="ARBA00023125"/>
    </source>
</evidence>
<reference evidence="6 7" key="1">
    <citation type="submission" date="2024-03" db="EMBL/GenBank/DDBJ databases">
        <title>YIM 134122 draft genome.</title>
        <authorList>
            <person name="Zuo S."/>
            <person name="Xiong L."/>
        </authorList>
    </citation>
    <scope>NUCLEOTIDE SEQUENCE [LARGE SCALE GENOMIC DNA]</scope>
    <source>
        <strain evidence="6 7">YIM 134122</strain>
    </source>
</reference>
<name>A0ABU9W687_9MICO</name>
<dbReference type="SMART" id="SM00354">
    <property type="entry name" value="HTH_LACI"/>
    <property type="match status" value="1"/>
</dbReference>
<sequence>MTATDETGAVEASRRRGPSMADVAREAGVSGQTVSRVSTGRPNVDEETRRRVLEAMQKLGYRPNSAARALRSGRFRTIGVIMFTLSSYGNMRTLDAIAVTAASAGYSITLLPVQHLTQGEVSVAFGRLSEQAVDGIIIIIEAHLLDDADITLPPGLPVVVVDSSARYPYPVVDTDQAQGARIATEHLLDLGHQTVQHISGPLGSFSAGRRRDSWAETLRSRGASVPEVIVGDWSTDAGYRAGLDLADDPDVTAIFAANDQMALGVIRALHERGVAVPDDVSVVGFDDMEEAGSFWPPLTTVHQHFDEVGRLSVSQLLDEIDGDLPEELTVRVPTELVVRASTGPVGPARTTGR</sequence>
<protein>
    <submittedName>
        <fullName evidence="6">LacI family DNA-binding transcriptional regulator</fullName>
    </submittedName>
</protein>
<dbReference type="SUPFAM" id="SSF47413">
    <property type="entry name" value="lambda repressor-like DNA-binding domains"/>
    <property type="match status" value="1"/>
</dbReference>
<dbReference type="Pfam" id="PF00356">
    <property type="entry name" value="LacI"/>
    <property type="match status" value="1"/>
</dbReference>
<dbReference type="InterPro" id="IPR010982">
    <property type="entry name" value="Lambda_DNA-bd_dom_sf"/>
</dbReference>
<dbReference type="Gene3D" id="3.40.50.2300">
    <property type="match status" value="2"/>
</dbReference>
<dbReference type="PANTHER" id="PTHR30146">
    <property type="entry name" value="LACI-RELATED TRANSCRIPTIONAL REPRESSOR"/>
    <property type="match status" value="1"/>
</dbReference>
<gene>
    <name evidence="6" type="ORF">WJX64_13205</name>
</gene>
<evidence type="ECO:0000256" key="3">
    <source>
        <dbReference type="ARBA" id="ARBA00023163"/>
    </source>
</evidence>
<accession>A0ABU9W687</accession>
<dbReference type="InterPro" id="IPR046335">
    <property type="entry name" value="LacI/GalR-like_sensor"/>
</dbReference>
<dbReference type="EMBL" id="JBCLVG010000002">
    <property type="protein sequence ID" value="MEN1947511.1"/>
    <property type="molecule type" value="Genomic_DNA"/>
</dbReference>
<dbReference type="CDD" id="cd01574">
    <property type="entry name" value="PBP1_LacI"/>
    <property type="match status" value="1"/>
</dbReference>
<keyword evidence="3" id="KW-0804">Transcription</keyword>
<feature type="region of interest" description="Disordered" evidence="4">
    <location>
        <begin position="1"/>
        <end position="46"/>
    </location>
</feature>
<feature type="compositionally biased region" description="Polar residues" evidence="4">
    <location>
        <begin position="30"/>
        <end position="41"/>
    </location>
</feature>
<keyword evidence="2 6" id="KW-0238">DNA-binding</keyword>
<dbReference type="GO" id="GO:0003677">
    <property type="term" value="F:DNA binding"/>
    <property type="evidence" value="ECO:0007669"/>
    <property type="project" value="UniProtKB-KW"/>
</dbReference>
<dbReference type="Pfam" id="PF13377">
    <property type="entry name" value="Peripla_BP_3"/>
    <property type="match status" value="1"/>
</dbReference>
<dbReference type="Gene3D" id="1.10.260.40">
    <property type="entry name" value="lambda repressor-like DNA-binding domains"/>
    <property type="match status" value="1"/>
</dbReference>